<feature type="transmembrane region" description="Helical" evidence="7">
    <location>
        <begin position="117"/>
        <end position="141"/>
    </location>
</feature>
<evidence type="ECO:0000256" key="3">
    <source>
        <dbReference type="ARBA" id="ARBA00022692"/>
    </source>
</evidence>
<keyword evidence="10" id="KW-1185">Reference proteome</keyword>
<evidence type="ECO:0000256" key="1">
    <source>
        <dbReference type="ARBA" id="ARBA00004651"/>
    </source>
</evidence>
<dbReference type="AlphaFoldDB" id="A0A4P8L5H8"/>
<keyword evidence="5 7" id="KW-0472">Membrane</keyword>
<keyword evidence="2" id="KW-1003">Cell membrane</keyword>
<evidence type="ECO:0000259" key="8">
    <source>
        <dbReference type="Pfam" id="PF01618"/>
    </source>
</evidence>
<comment type="subcellular location">
    <subcellularLocation>
        <location evidence="1">Cell membrane</location>
        <topology evidence="1">Multi-pass membrane protein</topology>
    </subcellularLocation>
    <subcellularLocation>
        <location evidence="6">Membrane</location>
        <topology evidence="6">Multi-pass membrane protein</topology>
    </subcellularLocation>
</comment>
<feature type="domain" description="MotA/TolQ/ExbB proton channel" evidence="8">
    <location>
        <begin position="82"/>
        <end position="189"/>
    </location>
</feature>
<dbReference type="Proteomes" id="UP000298602">
    <property type="component" value="Chromosome"/>
</dbReference>
<dbReference type="InterPro" id="IPR002898">
    <property type="entry name" value="MotA_ExbB_proton_chnl"/>
</dbReference>
<dbReference type="GO" id="GO:0017038">
    <property type="term" value="P:protein import"/>
    <property type="evidence" value="ECO:0007669"/>
    <property type="project" value="TreeGrafter"/>
</dbReference>
<evidence type="ECO:0000256" key="6">
    <source>
        <dbReference type="RuleBase" id="RU004057"/>
    </source>
</evidence>
<feature type="transmembrane region" description="Helical" evidence="7">
    <location>
        <begin position="153"/>
        <end position="176"/>
    </location>
</feature>
<evidence type="ECO:0000256" key="4">
    <source>
        <dbReference type="ARBA" id="ARBA00022989"/>
    </source>
</evidence>
<gene>
    <name evidence="9" type="ORF">FDQ92_13905</name>
</gene>
<evidence type="ECO:0000256" key="2">
    <source>
        <dbReference type="ARBA" id="ARBA00022475"/>
    </source>
</evidence>
<evidence type="ECO:0000313" key="10">
    <source>
        <dbReference type="Proteomes" id="UP000298602"/>
    </source>
</evidence>
<reference evidence="9 10" key="2">
    <citation type="submission" date="2019-05" db="EMBL/GenBank/DDBJ databases">
        <authorList>
            <person name="Suflita J.M."/>
            <person name="Marks C.R."/>
        </authorList>
    </citation>
    <scope>NUCLEOTIDE SEQUENCE [LARGE SCALE GENOMIC DNA]</scope>
    <source>
        <strain evidence="9 10">ALDC</strain>
    </source>
</reference>
<evidence type="ECO:0000256" key="7">
    <source>
        <dbReference type="SAM" id="Phobius"/>
    </source>
</evidence>
<keyword evidence="6" id="KW-0653">Protein transport</keyword>
<reference evidence="9 10" key="1">
    <citation type="submission" date="2019-05" db="EMBL/GenBank/DDBJ databases">
        <title>The Complete Genome Sequence of the n-alkane-degrading Desulfoglaeba alkanexedens ALDC reveals multiple alkylsuccinate synthase gene clusters.</title>
        <authorList>
            <person name="Callaghan A.V."/>
            <person name="Davidova I.A."/>
            <person name="Duncan K.E."/>
            <person name="Morris B."/>
            <person name="McInerney M.J."/>
        </authorList>
    </citation>
    <scope>NUCLEOTIDE SEQUENCE [LARGE SCALE GENOMIC DNA]</scope>
    <source>
        <strain evidence="9 10">ALDC</strain>
    </source>
</reference>
<dbReference type="OrthoDB" id="3178152at2"/>
<evidence type="ECO:0000313" key="9">
    <source>
        <dbReference type="EMBL" id="QCQ23170.1"/>
    </source>
</evidence>
<evidence type="ECO:0000256" key="5">
    <source>
        <dbReference type="ARBA" id="ARBA00023136"/>
    </source>
</evidence>
<dbReference type="PANTHER" id="PTHR30625:SF3">
    <property type="entry name" value="TOL-PAL SYSTEM PROTEIN TOLQ"/>
    <property type="match status" value="1"/>
</dbReference>
<dbReference type="GO" id="GO:0005886">
    <property type="term" value="C:plasma membrane"/>
    <property type="evidence" value="ECO:0007669"/>
    <property type="project" value="UniProtKB-SubCell"/>
</dbReference>
<dbReference type="EMBL" id="CP040098">
    <property type="protein sequence ID" value="QCQ23170.1"/>
    <property type="molecule type" value="Genomic_DNA"/>
</dbReference>
<dbReference type="PANTHER" id="PTHR30625">
    <property type="entry name" value="PROTEIN TOLQ"/>
    <property type="match status" value="1"/>
</dbReference>
<proteinExistence type="inferred from homology"/>
<protein>
    <submittedName>
        <fullName evidence="9">Biopolymer transporter</fullName>
    </submittedName>
</protein>
<dbReference type="KEGG" id="dax:FDQ92_13905"/>
<comment type="similarity">
    <text evidence="6">Belongs to the exbB/tolQ family.</text>
</comment>
<keyword evidence="6" id="KW-0813">Transport</keyword>
<organism evidence="9 10">
    <name type="scientific">Desulfoglaeba alkanexedens ALDC</name>
    <dbReference type="NCBI Taxonomy" id="980445"/>
    <lineage>
        <taxon>Bacteria</taxon>
        <taxon>Pseudomonadati</taxon>
        <taxon>Thermodesulfobacteriota</taxon>
        <taxon>Syntrophobacteria</taxon>
        <taxon>Syntrophobacterales</taxon>
        <taxon>Syntrophobacteraceae</taxon>
        <taxon>Desulfoglaeba</taxon>
    </lineage>
</organism>
<name>A0A4P8L5H8_9BACT</name>
<keyword evidence="4 7" id="KW-1133">Transmembrane helix</keyword>
<dbReference type="InterPro" id="IPR050790">
    <property type="entry name" value="ExbB/TolQ_transport"/>
</dbReference>
<feature type="transmembrane region" description="Helical" evidence="7">
    <location>
        <begin position="20"/>
        <end position="43"/>
    </location>
</feature>
<dbReference type="RefSeq" id="WP_137425450.1">
    <property type="nucleotide sequence ID" value="NZ_CP040098.1"/>
</dbReference>
<dbReference type="Pfam" id="PF01618">
    <property type="entry name" value="MotA_ExbB"/>
    <property type="match status" value="1"/>
</dbReference>
<sequence>MTAIGAFLKTFIYLISASLLYPVLLLLSVLCLYIIVCGGTFFAEWLERTRLHKCPPQDLPDLLANGDPSAVVAHRVNRYIKTLLQVMRRNDGVDAAVENLLQQETLMLWKSIDRLWLLVRVAPALGLLGTLIPMGTGLAALGQGDMTQLSADLVVAFTTTVAGLAVGTAAVVMYTVRRRWIEEDVKNMELATELLTLRTERDKHALFEKTANEAHR</sequence>
<accession>A0A4P8L5H8</accession>
<keyword evidence="3 7" id="KW-0812">Transmembrane</keyword>